<protein>
    <submittedName>
        <fullName evidence="1">Uncharacterized protein</fullName>
    </submittedName>
</protein>
<name>A0A9Y2P3Q0_9RHOB</name>
<dbReference type="RefSeq" id="WP_270921087.1">
    <property type="nucleotide sequence ID" value="NZ_CP127247.1"/>
</dbReference>
<proteinExistence type="predicted"/>
<dbReference type="InterPro" id="IPR036866">
    <property type="entry name" value="RibonucZ/Hydroxyglut_hydro"/>
</dbReference>
<organism evidence="1 2">
    <name type="scientific">Parasedimentitalea psychrophila</name>
    <dbReference type="NCBI Taxonomy" id="2997337"/>
    <lineage>
        <taxon>Bacteria</taxon>
        <taxon>Pseudomonadati</taxon>
        <taxon>Pseudomonadota</taxon>
        <taxon>Alphaproteobacteria</taxon>
        <taxon>Rhodobacterales</taxon>
        <taxon>Paracoccaceae</taxon>
        <taxon>Parasedimentitalea</taxon>
    </lineage>
</organism>
<accession>A0A9Y2P3Q0</accession>
<gene>
    <name evidence="1" type="ORF">QPJ95_18465</name>
</gene>
<keyword evidence="2" id="KW-1185">Reference proteome</keyword>
<dbReference type="KEGG" id="ppso:QPJ95_18465"/>
<dbReference type="AlphaFoldDB" id="A0A9Y2P3Q0"/>
<dbReference type="Proteomes" id="UP001238334">
    <property type="component" value="Chromosome"/>
</dbReference>
<reference evidence="1 2" key="1">
    <citation type="submission" date="2023-06" db="EMBL/GenBank/DDBJ databases">
        <title>Parasedimentitalea psychrophila sp. nov., a psychrophilic bacterium isolated from deep-sea sediment.</title>
        <authorList>
            <person name="Li A."/>
        </authorList>
    </citation>
    <scope>NUCLEOTIDE SEQUENCE [LARGE SCALE GENOMIC DNA]</scope>
    <source>
        <strain evidence="1 2">QS115</strain>
    </source>
</reference>
<dbReference type="SUPFAM" id="SSF56281">
    <property type="entry name" value="Metallo-hydrolase/oxidoreductase"/>
    <property type="match status" value="1"/>
</dbReference>
<dbReference type="EMBL" id="CP127247">
    <property type="protein sequence ID" value="WIY24509.1"/>
    <property type="molecule type" value="Genomic_DNA"/>
</dbReference>
<evidence type="ECO:0000313" key="1">
    <source>
        <dbReference type="EMBL" id="WIY24509.1"/>
    </source>
</evidence>
<evidence type="ECO:0000313" key="2">
    <source>
        <dbReference type="Proteomes" id="UP001238334"/>
    </source>
</evidence>
<sequence>MQSDFPIATPHGEIRQIFKDVFIVTGSVMMVPGIQLSRNMIILREGEALTLISTVRLNDQGLKALEALGRVENIVKLGAYHLGVHNGLDDPFYVDRYAANLWAVDGMQHRGGLRTTHSLRPGGEMPVTQASLFTYDSSKMPEGMLLLHKEGGVLVSADSLQNWAEVDEFFSKNAAIRMQQAGFIKPANIGPEWLRVCQPEPKEFARVAELDFAHLIPSHGTPILNTAKEEFQTTFAKQPF</sequence>